<keyword evidence="2" id="KW-1185">Reference proteome</keyword>
<protein>
    <submittedName>
        <fullName evidence="1">Uncharacterized protein</fullName>
    </submittedName>
</protein>
<dbReference type="RefSeq" id="WP_273940278.1">
    <property type="nucleotide sequence ID" value="NZ_CP097263.1"/>
</dbReference>
<organism evidence="1 2">
    <name type="scientific">Kutzneria chonburiensis</name>
    <dbReference type="NCBI Taxonomy" id="1483604"/>
    <lineage>
        <taxon>Bacteria</taxon>
        <taxon>Bacillati</taxon>
        <taxon>Actinomycetota</taxon>
        <taxon>Actinomycetes</taxon>
        <taxon>Pseudonocardiales</taxon>
        <taxon>Pseudonocardiaceae</taxon>
        <taxon>Kutzneria</taxon>
    </lineage>
</organism>
<name>A0ABV6NAN4_9PSEU</name>
<dbReference type="EMBL" id="JBHLUD010000020">
    <property type="protein sequence ID" value="MFC0549135.1"/>
    <property type="molecule type" value="Genomic_DNA"/>
</dbReference>
<evidence type="ECO:0000313" key="2">
    <source>
        <dbReference type="Proteomes" id="UP001589810"/>
    </source>
</evidence>
<evidence type="ECO:0000313" key="1">
    <source>
        <dbReference type="EMBL" id="MFC0549135.1"/>
    </source>
</evidence>
<proteinExistence type="predicted"/>
<gene>
    <name evidence="1" type="ORF">ACFFH7_47020</name>
</gene>
<accession>A0ABV6NAN4</accession>
<dbReference type="Proteomes" id="UP001589810">
    <property type="component" value="Unassembled WGS sequence"/>
</dbReference>
<reference evidence="1 2" key="1">
    <citation type="submission" date="2024-09" db="EMBL/GenBank/DDBJ databases">
        <authorList>
            <person name="Sun Q."/>
            <person name="Mori K."/>
        </authorList>
    </citation>
    <scope>NUCLEOTIDE SEQUENCE [LARGE SCALE GENOMIC DNA]</scope>
    <source>
        <strain evidence="1 2">TBRC 1432</strain>
    </source>
</reference>
<comment type="caution">
    <text evidence="1">The sequence shown here is derived from an EMBL/GenBank/DDBJ whole genome shotgun (WGS) entry which is preliminary data.</text>
</comment>
<sequence>MPRRRPRELRDGRVRRSETRHVRGLPRASARLVGAVSRWEKFPGEVALALKFWGDAVRRPHHVRYRTGGWDFPYELRDRLEDALRALPRQAARELRELIRPLDEIYLANTANDPFAARDEPWWHRRL</sequence>